<sequence>MLEQMGCDFQFALSSSEHERTRPVRLLVHVLAKFHEFEDQILRPYHHRAPEERLASPQQPPGDFEGLPAPKKSRRQGRETPVVSPRGPGLAREDLLGNANDVFKRLVIEKRANDVPVAALERGGQEGGCEAQADVARPPAEDKVDDVASCCVSLLRDAGDGWQAVQDPICGADRVPCLDSISTGGRVKACHWK</sequence>
<organism evidence="2 3">
    <name type="scientific">Colletotrichum zoysiae</name>
    <dbReference type="NCBI Taxonomy" id="1216348"/>
    <lineage>
        <taxon>Eukaryota</taxon>
        <taxon>Fungi</taxon>
        <taxon>Dikarya</taxon>
        <taxon>Ascomycota</taxon>
        <taxon>Pezizomycotina</taxon>
        <taxon>Sordariomycetes</taxon>
        <taxon>Hypocreomycetidae</taxon>
        <taxon>Glomerellales</taxon>
        <taxon>Glomerellaceae</taxon>
        <taxon>Colletotrichum</taxon>
        <taxon>Colletotrichum graminicola species complex</taxon>
    </lineage>
</organism>
<gene>
    <name evidence="2" type="ORF">LX32DRAFT_633924</name>
</gene>
<dbReference type="Proteomes" id="UP001232148">
    <property type="component" value="Unassembled WGS sequence"/>
</dbReference>
<feature type="region of interest" description="Disordered" evidence="1">
    <location>
        <begin position="52"/>
        <end position="91"/>
    </location>
</feature>
<dbReference type="EMBL" id="MU842812">
    <property type="protein sequence ID" value="KAK2034776.1"/>
    <property type="molecule type" value="Genomic_DNA"/>
</dbReference>
<accession>A0AAD9HUZ5</accession>
<evidence type="ECO:0000256" key="1">
    <source>
        <dbReference type="SAM" id="MobiDB-lite"/>
    </source>
</evidence>
<dbReference type="AlphaFoldDB" id="A0AAD9HUZ5"/>
<proteinExistence type="predicted"/>
<evidence type="ECO:0000313" key="2">
    <source>
        <dbReference type="EMBL" id="KAK2034776.1"/>
    </source>
</evidence>
<comment type="caution">
    <text evidence="2">The sequence shown here is derived from an EMBL/GenBank/DDBJ whole genome shotgun (WGS) entry which is preliminary data.</text>
</comment>
<keyword evidence="3" id="KW-1185">Reference proteome</keyword>
<reference evidence="2" key="1">
    <citation type="submission" date="2021-06" db="EMBL/GenBank/DDBJ databases">
        <title>Comparative genomics, transcriptomics and evolutionary studies reveal genomic signatures of adaptation to plant cell wall in hemibiotrophic fungi.</title>
        <authorList>
            <consortium name="DOE Joint Genome Institute"/>
            <person name="Baroncelli R."/>
            <person name="Diaz J.F."/>
            <person name="Benocci T."/>
            <person name="Peng M."/>
            <person name="Battaglia E."/>
            <person name="Haridas S."/>
            <person name="Andreopoulos W."/>
            <person name="Labutti K."/>
            <person name="Pangilinan J."/>
            <person name="Floch G.L."/>
            <person name="Makela M.R."/>
            <person name="Henrissat B."/>
            <person name="Grigoriev I.V."/>
            <person name="Crouch J.A."/>
            <person name="De Vries R.P."/>
            <person name="Sukno S.A."/>
            <person name="Thon M.R."/>
        </authorList>
    </citation>
    <scope>NUCLEOTIDE SEQUENCE</scope>
    <source>
        <strain evidence="2">MAFF235873</strain>
    </source>
</reference>
<protein>
    <submittedName>
        <fullName evidence="2">Uncharacterized protein</fullName>
    </submittedName>
</protein>
<name>A0AAD9HUZ5_9PEZI</name>
<evidence type="ECO:0000313" key="3">
    <source>
        <dbReference type="Proteomes" id="UP001232148"/>
    </source>
</evidence>